<feature type="domain" description="PDZ" evidence="12">
    <location>
        <begin position="221"/>
        <end position="290"/>
    </location>
</feature>
<reference evidence="13 14" key="1">
    <citation type="submission" date="2019-02" db="EMBL/GenBank/DDBJ databases">
        <title>Deep-cultivation of Planctomycetes and their phenomic and genomic characterization uncovers novel biology.</title>
        <authorList>
            <person name="Wiegand S."/>
            <person name="Jogler M."/>
            <person name="Boedeker C."/>
            <person name="Pinto D."/>
            <person name="Vollmers J."/>
            <person name="Rivas-Marin E."/>
            <person name="Kohn T."/>
            <person name="Peeters S.H."/>
            <person name="Heuer A."/>
            <person name="Rast P."/>
            <person name="Oberbeckmann S."/>
            <person name="Bunk B."/>
            <person name="Jeske O."/>
            <person name="Meyerdierks A."/>
            <person name="Storesund J.E."/>
            <person name="Kallscheuer N."/>
            <person name="Luecker S."/>
            <person name="Lage O.M."/>
            <person name="Pohl T."/>
            <person name="Merkel B.J."/>
            <person name="Hornburger P."/>
            <person name="Mueller R.-W."/>
            <person name="Bruemmer F."/>
            <person name="Labrenz M."/>
            <person name="Spormann A.M."/>
            <person name="Op den Camp H."/>
            <person name="Overmann J."/>
            <person name="Amann R."/>
            <person name="Jetten M.S.M."/>
            <person name="Mascher T."/>
            <person name="Medema M.H."/>
            <person name="Devos D.P."/>
            <person name="Kaster A.-K."/>
            <person name="Ovreas L."/>
            <person name="Rohde M."/>
            <person name="Galperin M.Y."/>
            <person name="Jogler C."/>
        </authorList>
    </citation>
    <scope>NUCLEOTIDE SEQUENCE [LARGE SCALE GENOMIC DNA]</scope>
    <source>
        <strain evidence="13 14">Pan44</strain>
    </source>
</reference>
<proteinExistence type="inferred from homology"/>
<evidence type="ECO:0000256" key="11">
    <source>
        <dbReference type="SAM" id="Phobius"/>
    </source>
</evidence>
<dbReference type="Gene3D" id="2.30.42.10">
    <property type="match status" value="3"/>
</dbReference>
<keyword evidence="7" id="KW-0862">Zinc</keyword>
<protein>
    <submittedName>
        <fullName evidence="13">Zinc metalloprotease</fullName>
        <ecNumber evidence="13">3.4.24.-</ecNumber>
    </submittedName>
</protein>
<dbReference type="InterPro" id="IPR008915">
    <property type="entry name" value="Peptidase_M50"/>
</dbReference>
<sequence length="661" mass="72733">MDNLLAAIPYLDRITNIATVAIGLGLVIFFHELGHFAVAKWCNVMVERFSIGFGPVLWRKKWGETEYALSAIPFGGYVKMLGQDDIDPGQMADEQVAADPRSYTAKSVPQRMAIISAGVTMNIITGILFFAFAFHSGIEALDREVGFVKVGMPAWEHGVREGDVITSMNGRKVEEFQDILRQTALSRGNIEIVGKHADGTAYHETFSPDRSGIRRRIGTGYQYSLRVAPVRDPEKTPVTIPGSPASQAAFLPGDLIVEVDGVPVQNFMALKDVLAAKRKDTLKFTVERKEKDQSDKTSRVELTVAPEPFRQIGLRMSIGRITDLRIKSPAVTAGLELNDLITHVDGREVGRDLDPMRLPEYFEERAGQEVKVTITKEVKGSEPQSREVTLVPEKAIAWSGPRDEKDPLEIQAIGAAVDVLPNIVQINPEGPAANLGIQPGDSIVSLEIPADPDQKGSEPRQMSVAEVGWPYAYSVIQDTPRLKKLTLNVRSSGSTDPRPVVVELKDSTEWFQASTRGLLLGAMVRELKAESFVDAMEMSFRHTRNSVLDIYLTLRNLVSGDLSIRSLHGPIGIAKAASVVAEEGFADFLMFLGLISINLAVINFLPIPVLDGGHMVFLLWEAIARRKPSERVLVTATYIGFAFVVGLMFTVIWVDLFADKK</sequence>
<feature type="transmembrane region" description="Helical" evidence="11">
    <location>
        <begin position="632"/>
        <end position="654"/>
    </location>
</feature>
<keyword evidence="10 11" id="KW-0472">Membrane</keyword>
<dbReference type="EMBL" id="CP036271">
    <property type="protein sequence ID" value="QDT56318.1"/>
    <property type="molecule type" value="Genomic_DNA"/>
</dbReference>
<dbReference type="PANTHER" id="PTHR42837">
    <property type="entry name" value="REGULATOR OF SIGMA-E PROTEASE RSEP"/>
    <property type="match status" value="1"/>
</dbReference>
<dbReference type="GO" id="GO:0004222">
    <property type="term" value="F:metalloendopeptidase activity"/>
    <property type="evidence" value="ECO:0007669"/>
    <property type="project" value="InterPro"/>
</dbReference>
<keyword evidence="9 13" id="KW-0482">Metalloprotease</keyword>
<dbReference type="SUPFAM" id="SSF50156">
    <property type="entry name" value="PDZ domain-like"/>
    <property type="match status" value="3"/>
</dbReference>
<dbReference type="SMART" id="SM00228">
    <property type="entry name" value="PDZ"/>
    <property type="match status" value="3"/>
</dbReference>
<feature type="transmembrane region" description="Helical" evidence="11">
    <location>
        <begin position="112"/>
        <end position="134"/>
    </location>
</feature>
<dbReference type="Pfam" id="PF02163">
    <property type="entry name" value="Peptidase_M50"/>
    <property type="match status" value="1"/>
</dbReference>
<dbReference type="NCBIfam" id="TIGR00054">
    <property type="entry name" value="RIP metalloprotease RseP"/>
    <property type="match status" value="1"/>
</dbReference>
<dbReference type="EC" id="3.4.24.-" evidence="13"/>
<dbReference type="CDD" id="cd06163">
    <property type="entry name" value="S2P-M50_PDZ_RseP-like"/>
    <property type="match status" value="2"/>
</dbReference>
<evidence type="ECO:0000256" key="8">
    <source>
        <dbReference type="ARBA" id="ARBA00022989"/>
    </source>
</evidence>
<feature type="transmembrane region" description="Helical" evidence="11">
    <location>
        <begin position="588"/>
        <end position="620"/>
    </location>
</feature>
<dbReference type="Proteomes" id="UP000315700">
    <property type="component" value="Chromosome"/>
</dbReference>
<feature type="domain" description="PDZ" evidence="12">
    <location>
        <begin position="126"/>
        <end position="198"/>
    </location>
</feature>
<comment type="subcellular location">
    <subcellularLocation>
        <location evidence="2">Membrane</location>
        <topology evidence="2">Multi-pass membrane protein</topology>
    </subcellularLocation>
</comment>
<evidence type="ECO:0000256" key="7">
    <source>
        <dbReference type="ARBA" id="ARBA00022833"/>
    </source>
</evidence>
<dbReference type="KEGG" id="ccos:Pan44_43710"/>
<evidence type="ECO:0000256" key="9">
    <source>
        <dbReference type="ARBA" id="ARBA00023049"/>
    </source>
</evidence>
<comment type="similarity">
    <text evidence="3">Belongs to the peptidase M50B family.</text>
</comment>
<evidence type="ECO:0000256" key="2">
    <source>
        <dbReference type="ARBA" id="ARBA00004141"/>
    </source>
</evidence>
<keyword evidence="8 11" id="KW-1133">Transmembrane helix</keyword>
<comment type="cofactor">
    <cofactor evidence="1">
        <name>Zn(2+)</name>
        <dbReference type="ChEBI" id="CHEBI:29105"/>
    </cofactor>
</comment>
<keyword evidence="4 13" id="KW-0645">Protease</keyword>
<feature type="domain" description="PDZ" evidence="12">
    <location>
        <begin position="310"/>
        <end position="378"/>
    </location>
</feature>
<evidence type="ECO:0000256" key="3">
    <source>
        <dbReference type="ARBA" id="ARBA00007931"/>
    </source>
</evidence>
<dbReference type="PANTHER" id="PTHR42837:SF2">
    <property type="entry name" value="MEMBRANE METALLOPROTEASE ARASP2, CHLOROPLASTIC-RELATED"/>
    <property type="match status" value="1"/>
</dbReference>
<dbReference type="InterPro" id="IPR041489">
    <property type="entry name" value="PDZ_6"/>
</dbReference>
<evidence type="ECO:0000256" key="10">
    <source>
        <dbReference type="ARBA" id="ARBA00023136"/>
    </source>
</evidence>
<dbReference type="Pfam" id="PF17820">
    <property type="entry name" value="PDZ_6"/>
    <property type="match status" value="1"/>
</dbReference>
<dbReference type="InterPro" id="IPR004387">
    <property type="entry name" value="Pept_M50_Zn"/>
</dbReference>
<evidence type="ECO:0000256" key="4">
    <source>
        <dbReference type="ARBA" id="ARBA00022670"/>
    </source>
</evidence>
<dbReference type="GO" id="GO:0006508">
    <property type="term" value="P:proteolysis"/>
    <property type="evidence" value="ECO:0007669"/>
    <property type="project" value="UniProtKB-KW"/>
</dbReference>
<dbReference type="GO" id="GO:0016020">
    <property type="term" value="C:membrane"/>
    <property type="evidence" value="ECO:0007669"/>
    <property type="project" value="UniProtKB-SubCell"/>
</dbReference>
<name>A0A517SJL7_9PLAN</name>
<dbReference type="AlphaFoldDB" id="A0A517SJL7"/>
<keyword evidence="14" id="KW-1185">Reference proteome</keyword>
<feature type="transmembrane region" description="Helical" evidence="11">
    <location>
        <begin position="20"/>
        <end position="39"/>
    </location>
</feature>
<evidence type="ECO:0000313" key="14">
    <source>
        <dbReference type="Proteomes" id="UP000315700"/>
    </source>
</evidence>
<gene>
    <name evidence="13" type="ORF">Pan44_43710</name>
</gene>
<evidence type="ECO:0000256" key="6">
    <source>
        <dbReference type="ARBA" id="ARBA00022801"/>
    </source>
</evidence>
<keyword evidence="5 11" id="KW-0812">Transmembrane</keyword>
<keyword evidence="6 13" id="KW-0378">Hydrolase</keyword>
<dbReference type="InterPro" id="IPR036034">
    <property type="entry name" value="PDZ_sf"/>
</dbReference>
<dbReference type="InterPro" id="IPR001478">
    <property type="entry name" value="PDZ"/>
</dbReference>
<evidence type="ECO:0000256" key="1">
    <source>
        <dbReference type="ARBA" id="ARBA00001947"/>
    </source>
</evidence>
<accession>A0A517SJL7</accession>
<evidence type="ECO:0000256" key="5">
    <source>
        <dbReference type="ARBA" id="ARBA00022692"/>
    </source>
</evidence>
<evidence type="ECO:0000259" key="12">
    <source>
        <dbReference type="SMART" id="SM00228"/>
    </source>
</evidence>
<evidence type="ECO:0000313" key="13">
    <source>
        <dbReference type="EMBL" id="QDT56318.1"/>
    </source>
</evidence>
<dbReference type="InParanoid" id="A0A517SJL7"/>
<dbReference type="RefSeq" id="WP_197453538.1">
    <property type="nucleotide sequence ID" value="NZ_CP036271.1"/>
</dbReference>
<organism evidence="13 14">
    <name type="scientific">Caulifigura coniformis</name>
    <dbReference type="NCBI Taxonomy" id="2527983"/>
    <lineage>
        <taxon>Bacteria</taxon>
        <taxon>Pseudomonadati</taxon>
        <taxon>Planctomycetota</taxon>
        <taxon>Planctomycetia</taxon>
        <taxon>Planctomycetales</taxon>
        <taxon>Planctomycetaceae</taxon>
        <taxon>Caulifigura</taxon>
    </lineage>
</organism>